<feature type="region of interest" description="Disordered" evidence="1">
    <location>
        <begin position="1"/>
        <end position="57"/>
    </location>
</feature>
<gene>
    <name evidence="2" type="ORF">SAMN05421553_1362</name>
</gene>
<accession>A0A1H4UZF3</accession>
<evidence type="ECO:0000313" key="2">
    <source>
        <dbReference type="EMBL" id="SEC73930.1"/>
    </source>
</evidence>
<keyword evidence="3" id="KW-1185">Reference proteome</keyword>
<name>A0A1H4UZF3_PSEAG</name>
<dbReference type="AlphaFoldDB" id="A0A1H4UZF3"/>
<protein>
    <recommendedName>
        <fullName evidence="4">DUF2635 domain-containing protein</fullName>
    </recommendedName>
</protein>
<proteinExistence type="predicted"/>
<sequence length="57" mass="6466">MHLKPQPGRVVTDPATGQPLPEKGARVEPSQYWFRRLQDGDVTEVKPQQQKPRTSAK</sequence>
<dbReference type="InterPro" id="IPR024400">
    <property type="entry name" value="DUF2635"/>
</dbReference>
<organism evidence="2 3">
    <name type="scientific">Pseudomonas anguilliseptica</name>
    <dbReference type="NCBI Taxonomy" id="53406"/>
    <lineage>
        <taxon>Bacteria</taxon>
        <taxon>Pseudomonadati</taxon>
        <taxon>Pseudomonadota</taxon>
        <taxon>Gammaproteobacteria</taxon>
        <taxon>Pseudomonadales</taxon>
        <taxon>Pseudomonadaceae</taxon>
        <taxon>Pseudomonas</taxon>
    </lineage>
</organism>
<feature type="compositionally biased region" description="Polar residues" evidence="1">
    <location>
        <begin position="46"/>
        <end position="57"/>
    </location>
</feature>
<evidence type="ECO:0000313" key="3">
    <source>
        <dbReference type="Proteomes" id="UP000242849"/>
    </source>
</evidence>
<reference evidence="3" key="1">
    <citation type="submission" date="2016-10" db="EMBL/GenBank/DDBJ databases">
        <authorList>
            <person name="Varghese N."/>
            <person name="Submissions S."/>
        </authorList>
    </citation>
    <scope>NUCLEOTIDE SEQUENCE [LARGE SCALE GENOMIC DNA]</scope>
    <source>
        <strain evidence="3">DSM 12111</strain>
    </source>
</reference>
<dbReference type="OrthoDB" id="8689507at2"/>
<dbReference type="STRING" id="53406.SAMN05421553_1362"/>
<evidence type="ECO:0000256" key="1">
    <source>
        <dbReference type="SAM" id="MobiDB-lite"/>
    </source>
</evidence>
<dbReference type="EMBL" id="FNSC01000001">
    <property type="protein sequence ID" value="SEC73930.1"/>
    <property type="molecule type" value="Genomic_DNA"/>
</dbReference>
<evidence type="ECO:0008006" key="4">
    <source>
        <dbReference type="Google" id="ProtNLM"/>
    </source>
</evidence>
<dbReference type="RefSeq" id="WP_090378295.1">
    <property type="nucleotide sequence ID" value="NZ_CP156749.1"/>
</dbReference>
<dbReference type="Proteomes" id="UP000242849">
    <property type="component" value="Unassembled WGS sequence"/>
</dbReference>
<dbReference type="Pfam" id="PF10948">
    <property type="entry name" value="DUF2635"/>
    <property type="match status" value="1"/>
</dbReference>